<organism evidence="1 2">
    <name type="scientific">Gigaspora margarita</name>
    <dbReference type="NCBI Taxonomy" id="4874"/>
    <lineage>
        <taxon>Eukaryota</taxon>
        <taxon>Fungi</taxon>
        <taxon>Fungi incertae sedis</taxon>
        <taxon>Mucoromycota</taxon>
        <taxon>Glomeromycotina</taxon>
        <taxon>Glomeromycetes</taxon>
        <taxon>Diversisporales</taxon>
        <taxon>Gigasporaceae</taxon>
        <taxon>Gigaspora</taxon>
    </lineage>
</organism>
<keyword evidence="2" id="KW-1185">Reference proteome</keyword>
<dbReference type="Proteomes" id="UP000789901">
    <property type="component" value="Unassembled WGS sequence"/>
</dbReference>
<feature type="non-terminal residue" evidence="1">
    <location>
        <position position="44"/>
    </location>
</feature>
<reference evidence="1 2" key="1">
    <citation type="submission" date="2021-06" db="EMBL/GenBank/DDBJ databases">
        <authorList>
            <person name="Kallberg Y."/>
            <person name="Tangrot J."/>
            <person name="Rosling A."/>
        </authorList>
    </citation>
    <scope>NUCLEOTIDE SEQUENCE [LARGE SCALE GENOMIC DNA]</scope>
    <source>
        <strain evidence="1 2">120-4 pot B 10/14</strain>
    </source>
</reference>
<evidence type="ECO:0000313" key="1">
    <source>
        <dbReference type="EMBL" id="CAG8772553.1"/>
    </source>
</evidence>
<comment type="caution">
    <text evidence="1">The sequence shown here is derived from an EMBL/GenBank/DDBJ whole genome shotgun (WGS) entry which is preliminary data.</text>
</comment>
<dbReference type="EMBL" id="CAJVQB010015110">
    <property type="protein sequence ID" value="CAG8772553.1"/>
    <property type="molecule type" value="Genomic_DNA"/>
</dbReference>
<name>A0ABN7VH48_GIGMA</name>
<accession>A0ABN7VH48</accession>
<protein>
    <submittedName>
        <fullName evidence="1">21909_t:CDS:1</fullName>
    </submittedName>
</protein>
<proteinExistence type="predicted"/>
<evidence type="ECO:0000313" key="2">
    <source>
        <dbReference type="Proteomes" id="UP000789901"/>
    </source>
</evidence>
<sequence length="44" mass="4951">MFGSCNINIQLDVMDEANLLIEEIINLSNPAFVGNNSFIEKSEY</sequence>
<gene>
    <name evidence="1" type="ORF">GMARGA_LOCUS18697</name>
</gene>